<dbReference type="AlphaFoldDB" id="A0A6N8JP80"/>
<reference evidence="1 2" key="1">
    <citation type="submission" date="2019-12" db="EMBL/GenBank/DDBJ databases">
        <title>Microbes associate with the intestines of laboratory mice.</title>
        <authorList>
            <person name="Navarre W."/>
            <person name="Wong E."/>
        </authorList>
    </citation>
    <scope>NUCLEOTIDE SEQUENCE [LARGE SCALE GENOMIC DNA]</scope>
    <source>
        <strain evidence="1 2">NM66_B29</strain>
    </source>
</reference>
<dbReference type="RefSeq" id="WP_160347120.1">
    <property type="nucleotide sequence ID" value="NZ_WSRR01000031.1"/>
</dbReference>
<dbReference type="OrthoDB" id="9790372at2"/>
<dbReference type="Pfam" id="PF02620">
    <property type="entry name" value="YceD"/>
    <property type="match status" value="1"/>
</dbReference>
<dbReference type="EMBL" id="WSRR01000031">
    <property type="protein sequence ID" value="MVX61773.1"/>
    <property type="molecule type" value="Genomic_DNA"/>
</dbReference>
<organism evidence="1 2">
    <name type="scientific">Adlercreutzia mucosicola</name>
    <dbReference type="NCBI Taxonomy" id="580026"/>
    <lineage>
        <taxon>Bacteria</taxon>
        <taxon>Bacillati</taxon>
        <taxon>Actinomycetota</taxon>
        <taxon>Coriobacteriia</taxon>
        <taxon>Eggerthellales</taxon>
        <taxon>Eggerthellaceae</taxon>
        <taxon>Adlercreutzia</taxon>
    </lineage>
</organism>
<evidence type="ECO:0000313" key="1">
    <source>
        <dbReference type="EMBL" id="MVX61773.1"/>
    </source>
</evidence>
<accession>A0A6N8JP80</accession>
<dbReference type="PANTHER" id="PTHR34374:SF1">
    <property type="entry name" value="LARGE RIBOSOMAL RNA SUBUNIT ACCUMULATION PROTEIN YCED HOMOLOG 1, CHLOROPLASTIC"/>
    <property type="match status" value="1"/>
</dbReference>
<dbReference type="InterPro" id="IPR003772">
    <property type="entry name" value="YceD"/>
</dbReference>
<evidence type="ECO:0000313" key="2">
    <source>
        <dbReference type="Proteomes" id="UP000463388"/>
    </source>
</evidence>
<protein>
    <submittedName>
        <fullName evidence="1">DUF177 domain-containing protein</fullName>
    </submittedName>
</protein>
<keyword evidence="2" id="KW-1185">Reference proteome</keyword>
<comment type="caution">
    <text evidence="1">The sequence shown here is derived from an EMBL/GenBank/DDBJ whole genome shotgun (WGS) entry which is preliminary data.</text>
</comment>
<proteinExistence type="predicted"/>
<sequence length="183" mass="19123">MVKNDPNLIDVPEELFETAESRHFEGETVLGELAAGPDTYRFAAPVAWSVDITNTGDALLVMGTARARAACGCARCLEEVTYDLEGDIEGYFIIGGADAVAPDDLEGDEFSRLPDNHVIDMVPLIVSALLLELPLVPLCDDACQGLCPQCGANLNEGPCACASDGGAAAGGPFAALKDFDFGV</sequence>
<dbReference type="PANTHER" id="PTHR34374">
    <property type="entry name" value="LARGE RIBOSOMAL RNA SUBUNIT ACCUMULATION PROTEIN YCED HOMOLOG 1, CHLOROPLASTIC"/>
    <property type="match status" value="1"/>
</dbReference>
<name>A0A6N8JP80_9ACTN</name>
<gene>
    <name evidence="1" type="ORF">GKZ27_09980</name>
</gene>
<dbReference type="Proteomes" id="UP000463388">
    <property type="component" value="Unassembled WGS sequence"/>
</dbReference>